<dbReference type="Proteomes" id="UP000294003">
    <property type="component" value="Unassembled WGS sequence"/>
</dbReference>
<proteinExistence type="predicted"/>
<name>A0ABY0HDQ6_9PEZI</name>
<evidence type="ECO:0000313" key="2">
    <source>
        <dbReference type="EMBL" id="RYO89103.1"/>
    </source>
</evidence>
<dbReference type="EMBL" id="QJNS01000077">
    <property type="protein sequence ID" value="RYO89103.1"/>
    <property type="molecule type" value="Genomic_DNA"/>
</dbReference>
<dbReference type="InterPro" id="IPR035965">
    <property type="entry name" value="PAS-like_dom_sf"/>
</dbReference>
<evidence type="ECO:0008006" key="4">
    <source>
        <dbReference type="Google" id="ProtNLM"/>
    </source>
</evidence>
<reference evidence="2 3" key="1">
    <citation type="submission" date="2018-06" db="EMBL/GenBank/DDBJ databases">
        <title>Complete Genomes of Monosporascus.</title>
        <authorList>
            <person name="Robinson A.J."/>
            <person name="Natvig D.O."/>
        </authorList>
    </citation>
    <scope>NUCLEOTIDE SEQUENCE [LARGE SCALE GENOMIC DNA]</scope>
    <source>
        <strain evidence="2 3">CBS 609.92</strain>
    </source>
</reference>
<dbReference type="SUPFAM" id="SSF55785">
    <property type="entry name" value="PYP-like sensor domain (PAS domain)"/>
    <property type="match status" value="1"/>
</dbReference>
<accession>A0ABY0HDQ6</accession>
<sequence length="507" mass="57015">MEQTFITIHNLDPDATVLFVSDIYRRSHKQERRAIEAPHIRRLFSSSPRDPRYHMLEHLSPKFKMPPMEREPRAALILNRFTRSLTVMFATNAVASILGVTPDEIQGMSFWECVAENCVRDAINCLESAKANDSIAYLRFWSRDPRREEDFEAEDEEDLQGGESAEGRNSNSSGSDGGVQLSNAMDIVSDDLAYSGMRVESSSGHGRSGGPGLGRLRSSSSHPGSRSGPHTARATRAIPPQGDGLQQQSILPQRPESRPRRRRPNPSIELEAVVSCTSDGLVVVLRKARPPIPAPHPPLLPVDYYENGLFAAPWSEEPVNAVYPVERFHTFRPPLLTQHMPLQEHVKDAGGPPIEQLMRAIRDVAVFAWALVGINGNLSQYSRGIPRGDAQPQVGKVQYPGVESQASRQWPAQILRTLIRLHGCIQLRTRRYLNRWRHFPTRNKQRHKYYRAPILVVPHTHKNRGQTPRRPTCSKAHTLIPLPSHIRLPIPTATGIRGSRRRFSLSS</sequence>
<gene>
    <name evidence="2" type="ORF">DL762_003383</name>
</gene>
<organism evidence="2 3">
    <name type="scientific">Monosporascus cannonballus</name>
    <dbReference type="NCBI Taxonomy" id="155416"/>
    <lineage>
        <taxon>Eukaryota</taxon>
        <taxon>Fungi</taxon>
        <taxon>Dikarya</taxon>
        <taxon>Ascomycota</taxon>
        <taxon>Pezizomycotina</taxon>
        <taxon>Sordariomycetes</taxon>
        <taxon>Xylariomycetidae</taxon>
        <taxon>Xylariales</taxon>
        <taxon>Xylariales incertae sedis</taxon>
        <taxon>Monosporascus</taxon>
    </lineage>
</organism>
<feature type="compositionally biased region" description="Low complexity" evidence="1">
    <location>
        <begin position="214"/>
        <end position="230"/>
    </location>
</feature>
<feature type="region of interest" description="Disordered" evidence="1">
    <location>
        <begin position="198"/>
        <end position="270"/>
    </location>
</feature>
<feature type="compositionally biased region" description="Acidic residues" evidence="1">
    <location>
        <begin position="150"/>
        <end position="160"/>
    </location>
</feature>
<feature type="region of interest" description="Disordered" evidence="1">
    <location>
        <begin position="148"/>
        <end position="181"/>
    </location>
</feature>
<comment type="caution">
    <text evidence="2">The sequence shown here is derived from an EMBL/GenBank/DDBJ whole genome shotgun (WGS) entry which is preliminary data.</text>
</comment>
<protein>
    <recommendedName>
        <fullName evidence="4">PAS domain-containing protein</fullName>
    </recommendedName>
</protein>
<evidence type="ECO:0000256" key="1">
    <source>
        <dbReference type="SAM" id="MobiDB-lite"/>
    </source>
</evidence>
<keyword evidence="3" id="KW-1185">Reference proteome</keyword>
<evidence type="ECO:0000313" key="3">
    <source>
        <dbReference type="Proteomes" id="UP000294003"/>
    </source>
</evidence>